<reference evidence="1 2" key="1">
    <citation type="journal article" date="2024" name="Pathogens">
        <title>Characterization of a Novel Species of Legionella Isolated from a Healthcare Facility: Legionella resiliens sp. nov.</title>
        <authorList>
            <person name="Cristino S."/>
            <person name="Pascale M.R."/>
            <person name="Marino F."/>
            <person name="Derelitto C."/>
            <person name="Salaris S."/>
            <person name="Orsini M."/>
            <person name="Squarzoni S."/>
            <person name="Grottola A."/>
            <person name="Girolamini L."/>
        </authorList>
    </citation>
    <scope>NUCLEOTIDE SEQUENCE [LARGE SCALE GENOMIC DNA]</scope>
    <source>
        <strain evidence="1 2">8cVS16</strain>
    </source>
</reference>
<accession>A0ABS8X5G3</accession>
<protein>
    <submittedName>
        <fullName evidence="1">Uncharacterized protein</fullName>
    </submittedName>
</protein>
<organism evidence="1 2">
    <name type="scientific">Legionella resiliens</name>
    <dbReference type="NCBI Taxonomy" id="2905958"/>
    <lineage>
        <taxon>Bacteria</taxon>
        <taxon>Pseudomonadati</taxon>
        <taxon>Pseudomonadota</taxon>
        <taxon>Gammaproteobacteria</taxon>
        <taxon>Legionellales</taxon>
        <taxon>Legionellaceae</taxon>
        <taxon>Legionella</taxon>
    </lineage>
</organism>
<name>A0ABS8X5G3_9GAMM</name>
<evidence type="ECO:0000313" key="2">
    <source>
        <dbReference type="Proteomes" id="UP001320170"/>
    </source>
</evidence>
<sequence>MTPAKNLPMIIEKSQDEIERIIALVQLSNLPEGTKLFVIGCINLASWIPRALVEHIQSTTMQSNTILLWNS</sequence>
<evidence type="ECO:0000313" key="1">
    <source>
        <dbReference type="EMBL" id="MCE3532740.1"/>
    </source>
</evidence>
<keyword evidence="2" id="KW-1185">Reference proteome</keyword>
<gene>
    <name evidence="1" type="ORF">LXO92_10155</name>
</gene>
<dbReference type="Proteomes" id="UP001320170">
    <property type="component" value="Unassembled WGS sequence"/>
</dbReference>
<dbReference type="EMBL" id="JAJTND010000004">
    <property type="protein sequence ID" value="MCE3532740.1"/>
    <property type="molecule type" value="Genomic_DNA"/>
</dbReference>
<comment type="caution">
    <text evidence="1">The sequence shown here is derived from an EMBL/GenBank/DDBJ whole genome shotgun (WGS) entry which is preliminary data.</text>
</comment>
<dbReference type="RefSeq" id="WP_232890895.1">
    <property type="nucleotide sequence ID" value="NZ_JAJSPM010000005.1"/>
</dbReference>
<proteinExistence type="predicted"/>